<accession>A0ABR3EIX5</accession>
<name>A0ABR3EIX5_9AGAR</name>
<proteinExistence type="predicted"/>
<gene>
    <name evidence="1" type="ORF">V5O48_019251</name>
</gene>
<dbReference type="EMBL" id="JBAHYK010004418">
    <property type="protein sequence ID" value="KAL0562827.1"/>
    <property type="molecule type" value="Genomic_DNA"/>
</dbReference>
<evidence type="ECO:0000313" key="1">
    <source>
        <dbReference type="EMBL" id="KAL0562827.1"/>
    </source>
</evidence>
<feature type="non-terminal residue" evidence="1">
    <location>
        <position position="1"/>
    </location>
</feature>
<keyword evidence="2" id="KW-1185">Reference proteome</keyword>
<reference evidence="1 2" key="1">
    <citation type="submission" date="2024-02" db="EMBL/GenBank/DDBJ databases">
        <title>A draft genome for the cacao thread blight pathogen Marasmius crinis-equi.</title>
        <authorList>
            <person name="Cohen S.P."/>
            <person name="Baruah I.K."/>
            <person name="Amoako-Attah I."/>
            <person name="Bukari Y."/>
            <person name="Meinhardt L.W."/>
            <person name="Bailey B.A."/>
        </authorList>
    </citation>
    <scope>NUCLEOTIDE SEQUENCE [LARGE SCALE GENOMIC DNA]</scope>
    <source>
        <strain evidence="1 2">GH-76</strain>
    </source>
</reference>
<dbReference type="Proteomes" id="UP001465976">
    <property type="component" value="Unassembled WGS sequence"/>
</dbReference>
<sequence length="391" mass="43622">ASLDYDDPVQIMKENARPRASNSSTTGRYTLEEAMTDKPNFNLVLDNPNRKWTSGVEPPPHAKPDYVPFVPGTFPIVRLSLRALFANVDTETIKAVVAHPDQYIAVRFLNGGSAFFARNPDIAEQVTKWLVSCNFDCEPFVARAEPRGPIDPKREFQPPNLAIISCASDSLRSWLIKGQTFIINKVLAFHALKFDLDYISFVTTRFTMGIKLTGPTHLQYALATIKAALYPDPEFRRITLELTQNLTGRKEDDRIRHALSSFYLELVDADLGGNPAPYYLLTAKPLTTDHEKHDKWLETINRRYQLPTFAAFLKPFPSRGTAAACSLCNSDLHHVKTCTLPTMERYNGPGAVTAADEATQDALNCTAVRRMIQENPKGTAVPKGKGKPGRK</sequence>
<protein>
    <submittedName>
        <fullName evidence="1">Uncharacterized protein</fullName>
    </submittedName>
</protein>
<organism evidence="1 2">
    <name type="scientific">Marasmius crinis-equi</name>
    <dbReference type="NCBI Taxonomy" id="585013"/>
    <lineage>
        <taxon>Eukaryota</taxon>
        <taxon>Fungi</taxon>
        <taxon>Dikarya</taxon>
        <taxon>Basidiomycota</taxon>
        <taxon>Agaricomycotina</taxon>
        <taxon>Agaricomycetes</taxon>
        <taxon>Agaricomycetidae</taxon>
        <taxon>Agaricales</taxon>
        <taxon>Marasmiineae</taxon>
        <taxon>Marasmiaceae</taxon>
        <taxon>Marasmius</taxon>
    </lineage>
</organism>
<evidence type="ECO:0000313" key="2">
    <source>
        <dbReference type="Proteomes" id="UP001465976"/>
    </source>
</evidence>
<comment type="caution">
    <text evidence="1">The sequence shown here is derived from an EMBL/GenBank/DDBJ whole genome shotgun (WGS) entry which is preliminary data.</text>
</comment>